<evidence type="ECO:0000313" key="3">
    <source>
        <dbReference type="EMBL" id="VIO68092.1"/>
    </source>
</evidence>
<accession>A0A508SY65</accession>
<dbReference type="Proteomes" id="UP000328092">
    <property type="component" value="Unassembled WGS sequence"/>
</dbReference>
<feature type="signal peptide" evidence="2">
    <location>
        <begin position="1"/>
        <end position="23"/>
    </location>
</feature>
<evidence type="ECO:0000313" key="4">
    <source>
        <dbReference type="Proteomes" id="UP000328092"/>
    </source>
</evidence>
<dbReference type="PANTHER" id="PTHR45588">
    <property type="entry name" value="TPR DOMAIN-CONTAINING PROTEIN"/>
    <property type="match status" value="1"/>
</dbReference>
<keyword evidence="4" id="KW-1185">Reference proteome</keyword>
<comment type="caution">
    <text evidence="3">The sequence shown here is derived from an EMBL/GenBank/DDBJ whole genome shotgun (WGS) entry which is preliminary data.</text>
</comment>
<evidence type="ECO:0000256" key="1">
    <source>
        <dbReference type="PROSITE-ProRule" id="PRU00339"/>
    </source>
</evidence>
<protein>
    <submittedName>
        <fullName evidence="3">Uncharacterized protein</fullName>
    </submittedName>
</protein>
<gene>
    <name evidence="3" type="ORF">CI1B_18760</name>
</gene>
<dbReference type="SUPFAM" id="SSF48452">
    <property type="entry name" value="TPR-like"/>
    <property type="match status" value="2"/>
</dbReference>
<dbReference type="InterPro" id="IPR019734">
    <property type="entry name" value="TPR_rpt"/>
</dbReference>
<name>A0A508SY65_9BRAD</name>
<dbReference type="PROSITE" id="PS50005">
    <property type="entry name" value="TPR"/>
    <property type="match status" value="1"/>
</dbReference>
<dbReference type="EMBL" id="CAADFC020000005">
    <property type="protein sequence ID" value="VIO68092.1"/>
    <property type="molecule type" value="Genomic_DNA"/>
</dbReference>
<dbReference type="AlphaFoldDB" id="A0A508SY65"/>
<keyword evidence="2" id="KW-0732">Signal</keyword>
<dbReference type="InterPro" id="IPR011990">
    <property type="entry name" value="TPR-like_helical_dom_sf"/>
</dbReference>
<dbReference type="RefSeq" id="WP_244626452.1">
    <property type="nucleotide sequence ID" value="NZ_CAADFC020000005.1"/>
</dbReference>
<organism evidence="3 4">
    <name type="scientific">Bradyrhizobium ivorense</name>
    <dbReference type="NCBI Taxonomy" id="2511166"/>
    <lineage>
        <taxon>Bacteria</taxon>
        <taxon>Pseudomonadati</taxon>
        <taxon>Pseudomonadota</taxon>
        <taxon>Alphaproteobacteria</taxon>
        <taxon>Hyphomicrobiales</taxon>
        <taxon>Nitrobacteraceae</taxon>
        <taxon>Bradyrhizobium</taxon>
    </lineage>
</organism>
<proteinExistence type="predicted"/>
<sequence length="527" mass="57865">MTRFPLTVVLGLVAATISQPAAAHSAEQQLGTVHFTTSCTPQAQELFDQAMRYQHSFWYSASRRTFEEALKEDPQCGIAYWGIALSYLYNPHAPPPPENLPLGLEAVKKGQAVGAKTDRERDYIDAIAAMYVDYDKVDHRTRVQRFLAAEEQVASRYADDDEAQIAYAITLNVAALPTDKTYANQLKGAALLEPIFKRQPDHPGVAHYLIHLYDYPALAEKGLDAATRYSKIAAHAPHAQHMPSHIFTRVGYWKESIASNKESARIAKDDGEQQDQAHAMDYLVYAYLQLGQDEEARAVVDELGQMQFRLERFAGPYAVAASQARYVFERGDWKAAAALQPKQTKYAYADAITYFARAVGAARSGDPAAAQGDVAKLAELRDKLKEAKDAYWSNIVDIQRQVASAWILYAEGKHDAALEAMNAAAEAEDKTDKHPVTPGPLAPARELYGAMLLDDGKAKEALAAYEAVLKKEPNRLAAYIGMSKSAKAAGDQAKTGECAAQIARLTADANVSRPDLIELRQTTGSKL</sequence>
<keyword evidence="1" id="KW-0802">TPR repeat</keyword>
<evidence type="ECO:0000256" key="2">
    <source>
        <dbReference type="SAM" id="SignalP"/>
    </source>
</evidence>
<dbReference type="PANTHER" id="PTHR45588:SF1">
    <property type="entry name" value="WW DOMAIN-CONTAINING PROTEIN"/>
    <property type="match status" value="1"/>
</dbReference>
<feature type="repeat" description="TPR" evidence="1">
    <location>
        <begin position="442"/>
        <end position="475"/>
    </location>
</feature>
<dbReference type="Gene3D" id="1.25.40.10">
    <property type="entry name" value="Tetratricopeptide repeat domain"/>
    <property type="match status" value="2"/>
</dbReference>
<feature type="chain" id="PRO_5021220821" evidence="2">
    <location>
        <begin position="24"/>
        <end position="527"/>
    </location>
</feature>
<reference evidence="3" key="1">
    <citation type="submission" date="2019-02" db="EMBL/GenBank/DDBJ databases">
        <authorList>
            <person name="Pothier F.J."/>
        </authorList>
    </citation>
    <scope>NUCLEOTIDE SEQUENCE</scope>
    <source>
        <strain evidence="3">CI-1B</strain>
    </source>
</reference>